<organism evidence="1 2">
    <name type="scientific">Candidatus Sarcina troglodytae</name>
    <dbReference type="NCBI Taxonomy" id="2726954"/>
    <lineage>
        <taxon>Bacteria</taxon>
        <taxon>Bacillati</taxon>
        <taxon>Bacillota</taxon>
        <taxon>Clostridia</taxon>
        <taxon>Eubacteriales</taxon>
        <taxon>Clostridiaceae</taxon>
        <taxon>Sarcina</taxon>
    </lineage>
</organism>
<proteinExistence type="predicted"/>
<accession>A0ACD1BGZ4</accession>
<evidence type="ECO:0000313" key="1">
    <source>
        <dbReference type="EMBL" id="QPJ86577.1"/>
    </source>
</evidence>
<gene>
    <name evidence="1" type="ORF">HH195_11435</name>
</gene>
<geneLocation type="plasmid" evidence="1 2">
    <name>p1</name>
</geneLocation>
<protein>
    <submittedName>
        <fullName evidence="1">TetR/AcrR family transcriptional regulator</fullName>
    </submittedName>
</protein>
<sequence>MDRRKRKTRNSIRKAFNELLLKKEYNTITITEIATTADIDRKTFYLHYNSIDDILKEFQEEQMCKVQELLKDERTVDIGKFFEGLSAIMMDNVEIYSKIAKTKRYMFLIIDFKNILKNSIIESFNKKSDMKQEVINIYAEYIASGIVNIYIDWLNSDTDLTLKELTDIAKGAVLGGGEKIFKEIIKK</sequence>
<reference evidence="1" key="1">
    <citation type="submission" date="2020-04" db="EMBL/GenBank/DDBJ databases">
        <title>A novel bacterium ('Candidatus Sarcina troglodytae' sp. nov.) linked to a protracted, uniformly lethal epizootic among sanctuary western chimpanzees (Pan troglodytes verus) in Sierra Leone.</title>
        <authorList>
            <person name="Owens L.A."/>
            <person name="Colitti B."/>
            <person name="Hirji I."/>
            <person name="Pizaro A."/>
            <person name="Jaffe J.E."/>
            <person name="Moittie S."/>
            <person name="Bishop-Lilly K.A."/>
            <person name="Estrella L.A."/>
            <person name="Voegtly L.J."/>
            <person name="Kuhn J.H."/>
            <person name="Suen G."/>
            <person name="Deblois C.L."/>
            <person name="Dunn C."/>
            <person name="Juan-Salles C."/>
            <person name="Goldberg T.L."/>
        </authorList>
    </citation>
    <scope>NUCLEOTIDE SEQUENCE</scope>
    <source>
        <strain evidence="1">JB2</strain>
    </source>
</reference>
<keyword evidence="2" id="KW-1185">Reference proteome</keyword>
<name>A0ACD1BGZ4_9CLOT</name>
<evidence type="ECO:0000313" key="2">
    <source>
        <dbReference type="Proteomes" id="UP000594603"/>
    </source>
</evidence>
<keyword evidence="1" id="KW-0614">Plasmid</keyword>
<dbReference type="EMBL" id="CP051755">
    <property type="protein sequence ID" value="QPJ86577.1"/>
    <property type="molecule type" value="Genomic_DNA"/>
</dbReference>
<dbReference type="Proteomes" id="UP000594603">
    <property type="component" value="Plasmid p1"/>
</dbReference>